<dbReference type="InterPro" id="IPR025948">
    <property type="entry name" value="HTH-like_dom"/>
</dbReference>
<organism evidence="2 3">
    <name type="scientific">Ligilactobacillus ruminis DSM 20403 = NBRC 102161</name>
    <dbReference type="NCBI Taxonomy" id="1423798"/>
    <lineage>
        <taxon>Bacteria</taxon>
        <taxon>Bacillati</taxon>
        <taxon>Bacillota</taxon>
        <taxon>Bacilli</taxon>
        <taxon>Lactobacillales</taxon>
        <taxon>Lactobacillaceae</taxon>
        <taxon>Ligilactobacillus</taxon>
    </lineage>
</organism>
<dbReference type="Pfam" id="PF13276">
    <property type="entry name" value="HTH_21"/>
    <property type="match status" value="1"/>
</dbReference>
<gene>
    <name evidence="2" type="ORF">SAMN02910432_01963</name>
</gene>
<evidence type="ECO:0000313" key="2">
    <source>
        <dbReference type="EMBL" id="SFG59039.1"/>
    </source>
</evidence>
<name>A0A1I2T4L9_9LACO</name>
<dbReference type="RefSeq" id="WP_225357383.1">
    <property type="nucleotide sequence ID" value="NZ_FOPI01000045.1"/>
</dbReference>
<dbReference type="PANTHER" id="PTHR46889:SF4">
    <property type="entry name" value="TRANSPOSASE INSO FOR INSERTION SEQUENCE ELEMENT IS911B-RELATED"/>
    <property type="match status" value="1"/>
</dbReference>
<accession>A0A1I2T4L9</accession>
<dbReference type="PANTHER" id="PTHR46889">
    <property type="entry name" value="TRANSPOSASE INSF FOR INSERTION SEQUENCE IS3B-RELATED"/>
    <property type="match status" value="1"/>
</dbReference>
<dbReference type="InterPro" id="IPR050900">
    <property type="entry name" value="Transposase_IS3/IS150/IS904"/>
</dbReference>
<evidence type="ECO:0000313" key="3">
    <source>
        <dbReference type="Proteomes" id="UP000182635"/>
    </source>
</evidence>
<proteinExistence type="predicted"/>
<dbReference type="EMBL" id="FOPI01000045">
    <property type="protein sequence ID" value="SFG59039.1"/>
    <property type="molecule type" value="Genomic_DNA"/>
</dbReference>
<feature type="domain" description="HTH-like" evidence="1">
    <location>
        <begin position="13"/>
        <end position="70"/>
    </location>
</feature>
<dbReference type="Proteomes" id="UP000182635">
    <property type="component" value="Unassembled WGS sequence"/>
</dbReference>
<sequence length="114" mass="13183">MGSFSNKQQEQSDLLSAIMDLEKEHKGTLGYLGMTTQLASENRLYFKAGLKRVTNCMRSNGITSNVRRKKRNRIKRHEEYINDNLLKGQFDRKGKNEVWVTDTTEIKYGNSGHK</sequence>
<evidence type="ECO:0000259" key="1">
    <source>
        <dbReference type="Pfam" id="PF13276"/>
    </source>
</evidence>
<protein>
    <submittedName>
        <fullName evidence="2">HTH-like domain-containing protein</fullName>
    </submittedName>
</protein>
<feature type="non-terminal residue" evidence="2">
    <location>
        <position position="114"/>
    </location>
</feature>
<dbReference type="AlphaFoldDB" id="A0A1I2T4L9"/>
<reference evidence="3" key="1">
    <citation type="submission" date="2016-10" db="EMBL/GenBank/DDBJ databases">
        <authorList>
            <person name="Varghese N."/>
            <person name="Submissions S."/>
        </authorList>
    </citation>
    <scope>NUCLEOTIDE SEQUENCE [LARGE SCALE GENOMIC DNA]</scope>
    <source>
        <strain evidence="3">DSM 20403</strain>
    </source>
</reference>